<keyword evidence="1" id="KW-0732">Signal</keyword>
<name>C5B3B5_METEA</name>
<feature type="chain" id="PRO_5002948412" evidence="1">
    <location>
        <begin position="25"/>
        <end position="135"/>
    </location>
</feature>
<dbReference type="KEGG" id="mea:Mex_2p0004"/>
<dbReference type="EMBL" id="CP001511">
    <property type="protein sequence ID" value="ACS42947.1"/>
    <property type="molecule type" value="Genomic_DNA"/>
</dbReference>
<keyword evidence="3" id="KW-1185">Reference proteome</keyword>
<evidence type="ECO:0000313" key="3">
    <source>
        <dbReference type="Proteomes" id="UP000009081"/>
    </source>
</evidence>
<gene>
    <name evidence="2" type="ordered locus">MexAM1_META2p0004</name>
</gene>
<proteinExistence type="predicted"/>
<accession>C5B3B5</accession>
<organism evidence="2 3">
    <name type="scientific">Methylorubrum extorquens (strain ATCC 14718 / DSM 1338 / JCM 2805 / NCIMB 9133 / AM1)</name>
    <name type="common">Methylobacterium extorquens</name>
    <dbReference type="NCBI Taxonomy" id="272630"/>
    <lineage>
        <taxon>Bacteria</taxon>
        <taxon>Pseudomonadati</taxon>
        <taxon>Pseudomonadota</taxon>
        <taxon>Alphaproteobacteria</taxon>
        <taxon>Hyphomicrobiales</taxon>
        <taxon>Methylobacteriaceae</taxon>
        <taxon>Methylorubrum</taxon>
    </lineage>
</organism>
<dbReference type="Proteomes" id="UP000009081">
    <property type="component" value="Plasmid megaplasmid"/>
</dbReference>
<geneLocation type="plasmid" evidence="2 3">
    <name>megaplasmid</name>
</geneLocation>
<evidence type="ECO:0000313" key="2">
    <source>
        <dbReference type="EMBL" id="ACS42947.1"/>
    </source>
</evidence>
<dbReference type="AlphaFoldDB" id="C5B3B5"/>
<protein>
    <submittedName>
        <fullName evidence="2">Uncharacterized protein</fullName>
    </submittedName>
</protein>
<reference evidence="2 3" key="1">
    <citation type="journal article" date="2009" name="PLoS ONE">
        <title>Methylobacterium genome sequences: a reference blueprint to investigate microbial metabolism of C1 compounds from natural and industrial sources.</title>
        <authorList>
            <person name="Vuilleumier S."/>
            <person name="Chistoserdova L."/>
            <person name="Lee M.-C."/>
            <person name="Bringel F."/>
            <person name="Lajus A."/>
            <person name="Zhou Y."/>
            <person name="Gourion B."/>
            <person name="Barbe V."/>
            <person name="Chang J."/>
            <person name="Cruveiller S."/>
            <person name="Dossat C."/>
            <person name="Gillett W."/>
            <person name="Gruffaz C."/>
            <person name="Haugen E."/>
            <person name="Hourcade E."/>
            <person name="Levy R."/>
            <person name="Mangenot S."/>
            <person name="Muller E."/>
            <person name="Nadalig T."/>
            <person name="Pagni M."/>
            <person name="Penny C."/>
            <person name="Peyraud R."/>
            <person name="Robinson D.G."/>
            <person name="Roche D."/>
            <person name="Rouy Z."/>
            <person name="Saenampechek C."/>
            <person name="Salvignol G."/>
            <person name="Vallenet D."/>
            <person name="Wu Z."/>
            <person name="Marx C.J."/>
            <person name="Vorholt J.A."/>
            <person name="Olson M.V."/>
            <person name="Kaul R."/>
            <person name="Weissenbach J."/>
            <person name="Medigue C."/>
            <person name="Lidstrom M.E."/>
        </authorList>
    </citation>
    <scope>NUCLEOTIDE SEQUENCE [LARGE SCALE GENOMIC DNA]</scope>
    <source>
        <strain evidence="3">ATCC 14718 / DSM 1338 / JCM 2805 / NCIMB 9133 / AM1</strain>
    </source>
</reference>
<dbReference type="HOGENOM" id="CLU_1883312_0_0_5"/>
<sequence>MARISKMRTAVLATLLLAATSSAAKDEVPKGGKPFLKNGVSNCVVPGTEIDFHLTGQGTAQVVKASSNYPPLLRAAGVKIWKAWEVNRDGLRLLVLDNGRATRIMVKLPAGNGMAFIGEKEGGVSDILCQVLVSP</sequence>
<feature type="signal peptide" evidence="1">
    <location>
        <begin position="1"/>
        <end position="24"/>
    </location>
</feature>
<evidence type="ECO:0000256" key="1">
    <source>
        <dbReference type="SAM" id="SignalP"/>
    </source>
</evidence>
<keyword evidence="2" id="KW-0614">Plasmid</keyword>